<dbReference type="OrthoDB" id="1909106at2"/>
<dbReference type="EMBL" id="FNCP01000004">
    <property type="protein sequence ID" value="SDG56457.1"/>
    <property type="molecule type" value="Genomic_DNA"/>
</dbReference>
<feature type="transmembrane region" description="Helical" evidence="1">
    <location>
        <begin position="7"/>
        <end position="26"/>
    </location>
</feature>
<organism evidence="2 3">
    <name type="scientific">Desulfosporosinus hippei DSM 8344</name>
    <dbReference type="NCBI Taxonomy" id="1121419"/>
    <lineage>
        <taxon>Bacteria</taxon>
        <taxon>Bacillati</taxon>
        <taxon>Bacillota</taxon>
        <taxon>Clostridia</taxon>
        <taxon>Eubacteriales</taxon>
        <taxon>Desulfitobacteriaceae</taxon>
        <taxon>Desulfosporosinus</taxon>
    </lineage>
</organism>
<keyword evidence="1" id="KW-0812">Transmembrane</keyword>
<feature type="transmembrane region" description="Helical" evidence="1">
    <location>
        <begin position="110"/>
        <end position="131"/>
    </location>
</feature>
<proteinExistence type="predicted"/>
<sequence>MNYAKKTLLYFIGHTSVGIIALLYALFSPFSGGAKEGIISGIIGGFITTGVLGIVVSLRLINNPQKAAEVEMSKNEERTQFLRMKTAAAIYSVMIYVESAGILVTGLLGFREICLTLGAVLIIKVILYIGFASHYSKKY</sequence>
<feature type="transmembrane region" description="Helical" evidence="1">
    <location>
        <begin position="82"/>
        <end position="104"/>
    </location>
</feature>
<gene>
    <name evidence="2" type="ORF">SAMN05443529_10455</name>
</gene>
<evidence type="ECO:0000313" key="2">
    <source>
        <dbReference type="EMBL" id="SDG56457.1"/>
    </source>
</evidence>
<protein>
    <submittedName>
        <fullName evidence="2">Uncharacterized protein</fullName>
    </submittedName>
</protein>
<keyword evidence="3" id="KW-1185">Reference proteome</keyword>
<reference evidence="3" key="1">
    <citation type="submission" date="2016-10" db="EMBL/GenBank/DDBJ databases">
        <authorList>
            <person name="Varghese N."/>
            <person name="Submissions S."/>
        </authorList>
    </citation>
    <scope>NUCLEOTIDE SEQUENCE [LARGE SCALE GENOMIC DNA]</scope>
    <source>
        <strain evidence="3">DSM 8344</strain>
    </source>
</reference>
<dbReference type="AlphaFoldDB" id="A0A1G7V9Q8"/>
<evidence type="ECO:0000313" key="3">
    <source>
        <dbReference type="Proteomes" id="UP000198656"/>
    </source>
</evidence>
<evidence type="ECO:0000256" key="1">
    <source>
        <dbReference type="SAM" id="Phobius"/>
    </source>
</evidence>
<dbReference type="Proteomes" id="UP000198656">
    <property type="component" value="Unassembled WGS sequence"/>
</dbReference>
<keyword evidence="1" id="KW-1133">Transmembrane helix</keyword>
<keyword evidence="1" id="KW-0472">Membrane</keyword>
<feature type="transmembrane region" description="Helical" evidence="1">
    <location>
        <begin position="38"/>
        <end position="61"/>
    </location>
</feature>
<name>A0A1G7V9Q8_9FIRM</name>
<accession>A0A1G7V9Q8</accession>
<dbReference type="RefSeq" id="WP_092330635.1">
    <property type="nucleotide sequence ID" value="NZ_FNCP01000004.1"/>
</dbReference>